<name>A0A4S4NEB7_9BACT</name>
<evidence type="ECO:0008006" key="5">
    <source>
        <dbReference type="Google" id="ProtNLM"/>
    </source>
</evidence>
<evidence type="ECO:0000256" key="1">
    <source>
        <dbReference type="PROSITE-ProRule" id="PRU00339"/>
    </source>
</evidence>
<gene>
    <name evidence="3" type="ORF">E4021_15275</name>
</gene>
<dbReference type="SUPFAM" id="SSF48452">
    <property type="entry name" value="TPR-like"/>
    <property type="match status" value="1"/>
</dbReference>
<dbReference type="Proteomes" id="UP000308528">
    <property type="component" value="Unassembled WGS sequence"/>
</dbReference>
<reference evidence="3 4" key="1">
    <citation type="submission" date="2019-04" db="EMBL/GenBank/DDBJ databases">
        <title>Lewinella litorea sp. nov., isolated from a marine sand.</title>
        <authorList>
            <person name="Yoon J.-H."/>
        </authorList>
    </citation>
    <scope>NUCLEOTIDE SEQUENCE [LARGE SCALE GENOMIC DNA]</scope>
    <source>
        <strain evidence="3 4">HSMS-39</strain>
    </source>
</reference>
<dbReference type="AlphaFoldDB" id="A0A4S4NEB7"/>
<dbReference type="SMART" id="SM00028">
    <property type="entry name" value="TPR"/>
    <property type="match status" value="2"/>
</dbReference>
<comment type="caution">
    <text evidence="3">The sequence shown here is derived from an EMBL/GenBank/DDBJ whole genome shotgun (WGS) entry which is preliminary data.</text>
</comment>
<sequence length="492" mass="56314">MRNTLLLLLLTLGTACLSAAEYHYDFGREARAVYGDILRLELDLAEAGIQRLKHTEPRNLAAYHLESYVDFFRLYLSGDEGLDGQLARRFDQRVAILEQGDSSSPYYHYALAEARLHRCLIELRFERHLAAFRQLNRAYKHLKDNVTRFPDFLLTYKDLGLLHAAVGSIPPQYKWGVELFSSLTGTIAQGRKEMRRALADEGSPFYLETQVLYAFMELYLADRPERAYQTVKPLPLRPAENNLHLFVRANLAMRTNRNAEALTLLEKQQRGGTTADFPYLDFLLGQAKLRNLNPQARLHFKSFLLRYPGRHFREEALQKIAWSYLLQGDEATYRRTMAEIEGGSRDGGDENAIREAAHDRPPNLNLLRARLLFDGGYFTRARAELDKVNMATLTAEEQLEHRYRTGRVLDGLGDHAGAMSFYERTITLGRDHPAYFACNAALQAGLLQEKKENWKAAAQYFRTCLEMNPAEYRVGLHMMAKAGLDRVAGKKK</sequence>
<feature type="chain" id="PRO_5020835975" description="Tetratricopeptide repeat protein" evidence="2">
    <location>
        <begin position="20"/>
        <end position="492"/>
    </location>
</feature>
<dbReference type="InterPro" id="IPR011990">
    <property type="entry name" value="TPR-like_helical_dom_sf"/>
</dbReference>
<dbReference type="PROSITE" id="PS51257">
    <property type="entry name" value="PROKAR_LIPOPROTEIN"/>
    <property type="match status" value="1"/>
</dbReference>
<keyword evidence="2" id="KW-0732">Signal</keyword>
<evidence type="ECO:0000313" key="3">
    <source>
        <dbReference type="EMBL" id="THH36441.1"/>
    </source>
</evidence>
<dbReference type="PROSITE" id="PS50005">
    <property type="entry name" value="TPR"/>
    <property type="match status" value="1"/>
</dbReference>
<feature type="signal peptide" evidence="2">
    <location>
        <begin position="1"/>
        <end position="19"/>
    </location>
</feature>
<accession>A0A4S4NEB7</accession>
<protein>
    <recommendedName>
        <fullName evidence="5">Tetratricopeptide repeat protein</fullName>
    </recommendedName>
</protein>
<dbReference type="RefSeq" id="WP_136460244.1">
    <property type="nucleotide sequence ID" value="NZ_SRSF01000009.1"/>
</dbReference>
<feature type="repeat" description="TPR" evidence="1">
    <location>
        <begin position="438"/>
        <end position="471"/>
    </location>
</feature>
<dbReference type="Gene3D" id="1.25.40.10">
    <property type="entry name" value="Tetratricopeptide repeat domain"/>
    <property type="match status" value="1"/>
</dbReference>
<keyword evidence="4" id="KW-1185">Reference proteome</keyword>
<evidence type="ECO:0000256" key="2">
    <source>
        <dbReference type="SAM" id="SignalP"/>
    </source>
</evidence>
<dbReference type="OrthoDB" id="1466726at2"/>
<evidence type="ECO:0000313" key="4">
    <source>
        <dbReference type="Proteomes" id="UP000308528"/>
    </source>
</evidence>
<dbReference type="InterPro" id="IPR019734">
    <property type="entry name" value="TPR_rpt"/>
</dbReference>
<organism evidence="3 4">
    <name type="scientific">Neolewinella litorea</name>
    <dbReference type="NCBI Taxonomy" id="2562452"/>
    <lineage>
        <taxon>Bacteria</taxon>
        <taxon>Pseudomonadati</taxon>
        <taxon>Bacteroidota</taxon>
        <taxon>Saprospiria</taxon>
        <taxon>Saprospirales</taxon>
        <taxon>Lewinellaceae</taxon>
        <taxon>Neolewinella</taxon>
    </lineage>
</organism>
<proteinExistence type="predicted"/>
<dbReference type="EMBL" id="SRSF01000009">
    <property type="protein sequence ID" value="THH36441.1"/>
    <property type="molecule type" value="Genomic_DNA"/>
</dbReference>
<keyword evidence="1" id="KW-0802">TPR repeat</keyword>